<reference evidence="1 2" key="1">
    <citation type="journal article" date="2011" name="Genome Res.">
        <title>Comparative genomics of citric-acid-producing Aspergillus niger ATCC 1015 versus enzyme-producing CBS 513.88.</title>
        <authorList>
            <person name="Andersen M.R."/>
            <person name="Salazar M.P."/>
            <person name="Schaap P.J."/>
            <person name="van de Vondervoort P.J."/>
            <person name="Culley D."/>
            <person name="Thykaer J."/>
            <person name="Frisvad J.C."/>
            <person name="Nielsen K.F."/>
            <person name="Albang R."/>
            <person name="Albermann K."/>
            <person name="Berka R.M."/>
            <person name="Braus G.H."/>
            <person name="Braus-Stromeyer S.A."/>
            <person name="Corrochano L.M."/>
            <person name="Dai Z."/>
            <person name="van Dijck P.W."/>
            <person name="Hofmann G."/>
            <person name="Lasure L.L."/>
            <person name="Magnuson J.K."/>
            <person name="Menke H."/>
            <person name="Meijer M."/>
            <person name="Meijer S.L."/>
            <person name="Nielsen J.B."/>
            <person name="Nielsen M.L."/>
            <person name="van Ooyen A.J."/>
            <person name="Pel H.J."/>
            <person name="Poulsen L."/>
            <person name="Samson R.A."/>
            <person name="Stam H."/>
            <person name="Tsang A."/>
            <person name="van den Brink J.M."/>
            <person name="Atkins A."/>
            <person name="Aerts A."/>
            <person name="Shapiro H."/>
            <person name="Pangilinan J."/>
            <person name="Salamov A."/>
            <person name="Lou Y."/>
            <person name="Lindquist E."/>
            <person name="Lucas S."/>
            <person name="Grimwood J."/>
            <person name="Grigoriev I.V."/>
            <person name="Kubicek C.P."/>
            <person name="Martinez D."/>
            <person name="van Peij N.N."/>
            <person name="Roubos J.A."/>
            <person name="Nielsen J."/>
            <person name="Baker S.E."/>
        </authorList>
    </citation>
    <scope>NUCLEOTIDE SEQUENCE [LARGE SCALE GENOMIC DNA]</scope>
    <source>
        <strain evidence="2">ATCC 1015 / CBS 113.46 / FGSC A1144 / LSHB Ac4 / NCTC 3858a / NRRL 328 / USDA 3528.7</strain>
    </source>
</reference>
<evidence type="ECO:0000313" key="2">
    <source>
        <dbReference type="Proteomes" id="UP000009038"/>
    </source>
</evidence>
<proteinExistence type="predicted"/>
<dbReference type="InterPro" id="IPR036237">
    <property type="entry name" value="Xyl_isomerase-like_sf"/>
</dbReference>
<dbReference type="Proteomes" id="UP000009038">
    <property type="component" value="Unassembled WGS sequence"/>
</dbReference>
<dbReference type="AlphaFoldDB" id="G3Y428"/>
<organism evidence="1 2">
    <name type="scientific">Aspergillus niger (strain ATCC 1015 / CBS 113.46 / FGSC A1144 / LSHB Ac4 / NCTC 3858a / NRRL 328 / USDA 3528.7)</name>
    <dbReference type="NCBI Taxonomy" id="380704"/>
    <lineage>
        <taxon>Eukaryota</taxon>
        <taxon>Fungi</taxon>
        <taxon>Dikarya</taxon>
        <taxon>Ascomycota</taxon>
        <taxon>Pezizomycotina</taxon>
        <taxon>Eurotiomycetes</taxon>
        <taxon>Eurotiomycetidae</taxon>
        <taxon>Eurotiales</taxon>
        <taxon>Aspergillaceae</taxon>
        <taxon>Aspergillus</taxon>
        <taxon>Aspergillus subgen. Circumdati</taxon>
    </lineage>
</organism>
<sequence>MVVISRFRSLWGIEPGPDQSEWRKKFVELKAHGYGKLGHALEYPGIEIDFAGMTPEQLQLLRKNCDEVGLEISVLLFSSWPKYDGPRPHGLTPDAHLEFYRGQLRLATILKPVVINAQSGADYWSFDESVYFYKNALEVEKEEGFEGIVCHETHRNRSLFNPYSTDYIVQKVPQLRITADISHWVVVCERLLDQGEEDREILDRVIPHVRHIHARMGTTQSSQCPEPLNPAFSAERQFFETLWLRIVKSRQQTEPNCRITWVPEYGPFPYHPIGTAQTHGELADSEGKRLEALFESAVGQS</sequence>
<evidence type="ECO:0000313" key="1">
    <source>
        <dbReference type="EMBL" id="EHA22205.1"/>
    </source>
</evidence>
<dbReference type="OrthoDB" id="9971575at2759"/>
<comment type="caution">
    <text evidence="1">The sequence shown here is derived from an EMBL/GenBank/DDBJ whole genome shotgun (WGS) entry which is preliminary data.</text>
</comment>
<dbReference type="EMBL" id="ACJE01000012">
    <property type="protein sequence ID" value="EHA22205.1"/>
    <property type="molecule type" value="Genomic_DNA"/>
</dbReference>
<dbReference type="SUPFAM" id="SSF51658">
    <property type="entry name" value="Xylose isomerase-like"/>
    <property type="match status" value="1"/>
</dbReference>
<gene>
    <name evidence="1" type="ORF">ASPNIDRAFT_192862</name>
</gene>
<dbReference type="HOGENOM" id="CLU_073994_0_0_1"/>
<protein>
    <submittedName>
        <fullName evidence="1">Uncharacterized protein</fullName>
    </submittedName>
</protein>
<accession>G3Y428</accession>
<dbReference type="Gene3D" id="3.20.20.150">
    <property type="entry name" value="Divalent-metal-dependent TIM barrel enzymes"/>
    <property type="match status" value="1"/>
</dbReference>
<name>G3Y428_ASPNA</name>